<evidence type="ECO:0000313" key="1">
    <source>
        <dbReference type="EMBL" id="MBN9413724.1"/>
    </source>
</evidence>
<gene>
    <name evidence="1" type="ORF">J0H12_07400</name>
</gene>
<reference evidence="1" key="1">
    <citation type="submission" date="2021-02" db="EMBL/GenBank/DDBJ databases">
        <title>Thiocyanate and organic carbon inputs drive convergent selection for specific autotrophic Afipia and Thiobacillus strains within complex microbiomes.</title>
        <authorList>
            <person name="Huddy R.J."/>
            <person name="Sachdeva R."/>
            <person name="Kadzinga F."/>
            <person name="Kantor R.S."/>
            <person name="Harrison S.T.L."/>
            <person name="Banfield J.F."/>
        </authorList>
    </citation>
    <scope>NUCLEOTIDE SEQUENCE</scope>
    <source>
        <strain evidence="1">SCN18_10_11_15_R4_P_38_20</strain>
    </source>
</reference>
<dbReference type="EMBL" id="JAFKGL010000036">
    <property type="protein sequence ID" value="MBN9413724.1"/>
    <property type="molecule type" value="Genomic_DNA"/>
</dbReference>
<protein>
    <submittedName>
        <fullName evidence="1">Uncharacterized protein</fullName>
    </submittedName>
</protein>
<dbReference type="AlphaFoldDB" id="A0A8J7PTQ3"/>
<proteinExistence type="predicted"/>
<sequence length="399" mass="45178">MKLNYLIVSFFWWGLIMPVSGRCSSLIDNTQELEKAFSNPKKAFMKANESDDFSSIFASTLKKSEFPQKHFSELSQEEYDQFKDSLGLFKGTALKKQVFDLLLFARLAGCPVLAVGEKKEFFYDARQIYDPTEKSIAEGKQVVIRPHQGNFVTIEAVGDEKDTSRAREITSDLRENAVIYHYLGDETNAFDGKKYEEKRKDHYSNHSAAKISYDFLEDYIISPYTLGSIYMSRIILGLKKLPKAAVNMMRGKAIYISSQEGNSGCLYMTSHNIPIISYLGLVPGIFIENNNVTDQNVILMSGALIERSAFRRSVVLQDLHLNSIDFPYFFSGLEGSIKTLDEGTLFFHAFKKYVFQEKGLDPKQKAALEDLCKLDISKIATGDSFPREVIVKKSSVNSK</sequence>
<name>A0A8J7PTQ3_9PROT</name>
<organism evidence="1 2">
    <name type="scientific">Candidatus Paracaedimonas acanthamoebae</name>
    <dbReference type="NCBI Taxonomy" id="244581"/>
    <lineage>
        <taxon>Bacteria</taxon>
        <taxon>Pseudomonadati</taxon>
        <taxon>Pseudomonadota</taxon>
        <taxon>Alphaproteobacteria</taxon>
        <taxon>Holosporales</taxon>
        <taxon>Caedimonadaceae</taxon>
        <taxon>Candidatus Paracaedimonas</taxon>
    </lineage>
</organism>
<comment type="caution">
    <text evidence="1">The sequence shown here is derived from an EMBL/GenBank/DDBJ whole genome shotgun (WGS) entry which is preliminary data.</text>
</comment>
<evidence type="ECO:0000313" key="2">
    <source>
        <dbReference type="Proteomes" id="UP000664414"/>
    </source>
</evidence>
<accession>A0A8J7PTQ3</accession>
<dbReference type="Proteomes" id="UP000664414">
    <property type="component" value="Unassembled WGS sequence"/>
</dbReference>